<dbReference type="Proteomes" id="UP000654075">
    <property type="component" value="Unassembled WGS sequence"/>
</dbReference>
<dbReference type="PANTHER" id="PTHR45740:SF2">
    <property type="entry name" value="POLY [ADP-RIBOSE] POLYMERASE"/>
    <property type="match status" value="1"/>
</dbReference>
<keyword evidence="1" id="KW-0520">NAD</keyword>
<dbReference type="PROSITE" id="PS51059">
    <property type="entry name" value="PARP_CATALYTIC"/>
    <property type="match status" value="1"/>
</dbReference>
<accession>A0A813HDF5</accession>
<dbReference type="GO" id="GO:0003950">
    <property type="term" value="F:NAD+ poly-ADP-ribosyltransferase activity"/>
    <property type="evidence" value="ECO:0007669"/>
    <property type="project" value="UniProtKB-UniRule"/>
</dbReference>
<protein>
    <recommendedName>
        <fullName evidence="1">Poly [ADP-ribose] polymerase</fullName>
        <shortName evidence="1">PARP</shortName>
        <ecNumber evidence="1">2.4.2.-</ecNumber>
    </recommendedName>
</protein>
<keyword evidence="4" id="KW-1185">Reference proteome</keyword>
<evidence type="ECO:0000259" key="2">
    <source>
        <dbReference type="PROSITE" id="PS51059"/>
    </source>
</evidence>
<feature type="domain" description="PARP catalytic" evidence="2">
    <location>
        <begin position="468"/>
        <end position="668"/>
    </location>
</feature>
<dbReference type="SUPFAM" id="SSF56399">
    <property type="entry name" value="ADP-ribosylation"/>
    <property type="match status" value="1"/>
</dbReference>
<dbReference type="GO" id="GO:1990404">
    <property type="term" value="F:NAD+-protein mono-ADP-ribosyltransferase activity"/>
    <property type="evidence" value="ECO:0007669"/>
    <property type="project" value="TreeGrafter"/>
</dbReference>
<proteinExistence type="predicted"/>
<comment type="caution">
    <text evidence="3">The sequence shown here is derived from an EMBL/GenBank/DDBJ whole genome shotgun (WGS) entry which is preliminary data.</text>
</comment>
<dbReference type="OMA" id="ERCTHPR"/>
<dbReference type="InterPro" id="IPR051712">
    <property type="entry name" value="ARTD-AVP"/>
</dbReference>
<sequence>MQGENNMGKVSMMVINFMTNQCGWGLQLVDGGNLGRDGSIREQQIKFKAPHPLNLIAPHLMIELRQVGYVEINGANTDGIFDKLNGWLKQKWSASQIQADPQYCDLKFSTSSFKSRGSEGENNMGLRSMELVDFMTQQCSWTLITCNGGNFGLLGDKREQQLVFRCDDHVQHGEHHVMVEFRDQGYIEVNGLHDAQDVKSALDDYYIRQGCTHYTQGFFEKEPYCDLKYKTPGNFYFRSGSTNNLGKRTTELAHFMGNRGWKLMLCNGGSVTGQSGNSHPGCHVKREQQVKFTRARPGEPADLPLLMIEMRTVPTHLVGYQGFIEVNGPNTNGIYEKLGQYLQQTMLASPMGPQPYCDFLYGSDVFRLKECSTSSYDRRYNGYLNGESNFGRYCMRLCDFMVDHVGTWDLVVCNGNSMDTNFRVNKDDVRSVTGREQQLIFRYRPDGRNVFMADNNPSPAIGRPPLQAPAYWDQQCQQGKVGHMVVPATAEEKAWLQEVMDQFARKKSTRDRQGGPMAERFRVVSALRSEHPELWDKYANRRKAAIRSRQGSEPSTLVVPKTMDACRALRERCTHPTHGNPSNEAFLLHGSNPTSAMSILSTSFKVDFAGASVGTMFGPGVYMAESSSKSDEYARDENTGGSYDGLFALIFCRVVLGSSHVVVFFWLL</sequence>
<dbReference type="InterPro" id="IPR012317">
    <property type="entry name" value="Poly(ADP-ribose)pol_cat_dom"/>
</dbReference>
<dbReference type="PANTHER" id="PTHR45740">
    <property type="entry name" value="POLY [ADP-RIBOSE] POLYMERASE"/>
    <property type="match status" value="1"/>
</dbReference>
<evidence type="ECO:0000313" key="3">
    <source>
        <dbReference type="EMBL" id="CAE8635563.1"/>
    </source>
</evidence>
<keyword evidence="1" id="KW-0328">Glycosyltransferase</keyword>
<dbReference type="Gene3D" id="3.90.228.10">
    <property type="match status" value="1"/>
</dbReference>
<reference evidence="3" key="1">
    <citation type="submission" date="2021-02" db="EMBL/GenBank/DDBJ databases">
        <authorList>
            <person name="Dougan E. K."/>
            <person name="Rhodes N."/>
            <person name="Thang M."/>
            <person name="Chan C."/>
        </authorList>
    </citation>
    <scope>NUCLEOTIDE SEQUENCE</scope>
</reference>
<dbReference type="Pfam" id="PF00644">
    <property type="entry name" value="PARP"/>
    <property type="match status" value="1"/>
</dbReference>
<organism evidence="3 4">
    <name type="scientific">Polarella glacialis</name>
    <name type="common">Dinoflagellate</name>
    <dbReference type="NCBI Taxonomy" id="89957"/>
    <lineage>
        <taxon>Eukaryota</taxon>
        <taxon>Sar</taxon>
        <taxon>Alveolata</taxon>
        <taxon>Dinophyceae</taxon>
        <taxon>Suessiales</taxon>
        <taxon>Suessiaceae</taxon>
        <taxon>Polarella</taxon>
    </lineage>
</organism>
<keyword evidence="1" id="KW-0808">Transferase</keyword>
<dbReference type="GO" id="GO:0005634">
    <property type="term" value="C:nucleus"/>
    <property type="evidence" value="ECO:0007669"/>
    <property type="project" value="TreeGrafter"/>
</dbReference>
<dbReference type="EMBL" id="CAJNNV010031308">
    <property type="protein sequence ID" value="CAE8635563.1"/>
    <property type="molecule type" value="Genomic_DNA"/>
</dbReference>
<dbReference type="EC" id="2.4.2.-" evidence="1"/>
<gene>
    <name evidence="3" type="ORF">PGLA1383_LOCUS51157</name>
</gene>
<evidence type="ECO:0000313" key="4">
    <source>
        <dbReference type="Proteomes" id="UP000654075"/>
    </source>
</evidence>
<dbReference type="OrthoDB" id="9514740at2759"/>
<evidence type="ECO:0000256" key="1">
    <source>
        <dbReference type="RuleBase" id="RU362114"/>
    </source>
</evidence>
<name>A0A813HDF5_POLGL</name>
<dbReference type="AlphaFoldDB" id="A0A813HDF5"/>